<accession>A0ACB8TPY9</accession>
<protein>
    <submittedName>
        <fullName evidence="1">Uncharacterized protein</fullName>
    </submittedName>
</protein>
<gene>
    <name evidence="1" type="ORF">BDY19DRAFT_561084</name>
</gene>
<dbReference type="Proteomes" id="UP001055072">
    <property type="component" value="Unassembled WGS sequence"/>
</dbReference>
<organism evidence="1 2">
    <name type="scientific">Irpex rosettiformis</name>
    <dbReference type="NCBI Taxonomy" id="378272"/>
    <lineage>
        <taxon>Eukaryota</taxon>
        <taxon>Fungi</taxon>
        <taxon>Dikarya</taxon>
        <taxon>Basidiomycota</taxon>
        <taxon>Agaricomycotina</taxon>
        <taxon>Agaricomycetes</taxon>
        <taxon>Polyporales</taxon>
        <taxon>Irpicaceae</taxon>
        <taxon>Irpex</taxon>
    </lineage>
</organism>
<evidence type="ECO:0000313" key="1">
    <source>
        <dbReference type="EMBL" id="KAI0084061.1"/>
    </source>
</evidence>
<proteinExistence type="predicted"/>
<evidence type="ECO:0000313" key="2">
    <source>
        <dbReference type="Proteomes" id="UP001055072"/>
    </source>
</evidence>
<dbReference type="EMBL" id="MU274948">
    <property type="protein sequence ID" value="KAI0084061.1"/>
    <property type="molecule type" value="Genomic_DNA"/>
</dbReference>
<name>A0ACB8TPY9_9APHY</name>
<sequence length="307" mass="33393">MSSSHNPDTGAILSTSVRVIAQTFVYGILFTLMPIAWKVLRHKGSRDSSYRLFWLTAAAFVLSTAYWALSLAYLVSIITGRHLSQVQAAQTIFNAVVLINFIFADGVVVWRMHVLCAAHFPRKILLIPFLLFGILCVSVMGTIILRVIASVSDQSTGLLFTVVQACSSATSLATNLAATILICIWVYQRRQSFLGNSGISARLEQTITLLVESGIAYCISTAILVIVSGIHIPLHGSIIDIYKPVHAQIAGMYPAFVIILIHSVCSTQQMTLRGASSGILSEDMVQITNFSDSQDLNIHDSDSSSRA</sequence>
<reference evidence="1" key="1">
    <citation type="journal article" date="2021" name="Environ. Microbiol.">
        <title>Gene family expansions and transcriptome signatures uncover fungal adaptations to wood decay.</title>
        <authorList>
            <person name="Hage H."/>
            <person name="Miyauchi S."/>
            <person name="Viragh M."/>
            <person name="Drula E."/>
            <person name="Min B."/>
            <person name="Chaduli D."/>
            <person name="Navarro D."/>
            <person name="Favel A."/>
            <person name="Norest M."/>
            <person name="Lesage-Meessen L."/>
            <person name="Balint B."/>
            <person name="Merenyi Z."/>
            <person name="de Eugenio L."/>
            <person name="Morin E."/>
            <person name="Martinez A.T."/>
            <person name="Baldrian P."/>
            <person name="Stursova M."/>
            <person name="Martinez M.J."/>
            <person name="Novotny C."/>
            <person name="Magnuson J.K."/>
            <person name="Spatafora J.W."/>
            <person name="Maurice S."/>
            <person name="Pangilinan J."/>
            <person name="Andreopoulos W."/>
            <person name="LaButti K."/>
            <person name="Hundley H."/>
            <person name="Na H."/>
            <person name="Kuo A."/>
            <person name="Barry K."/>
            <person name="Lipzen A."/>
            <person name="Henrissat B."/>
            <person name="Riley R."/>
            <person name="Ahrendt S."/>
            <person name="Nagy L.G."/>
            <person name="Grigoriev I.V."/>
            <person name="Martin F."/>
            <person name="Rosso M.N."/>
        </authorList>
    </citation>
    <scope>NUCLEOTIDE SEQUENCE</scope>
    <source>
        <strain evidence="1">CBS 384.51</strain>
    </source>
</reference>
<keyword evidence="2" id="KW-1185">Reference proteome</keyword>
<comment type="caution">
    <text evidence="1">The sequence shown here is derived from an EMBL/GenBank/DDBJ whole genome shotgun (WGS) entry which is preliminary data.</text>
</comment>